<evidence type="ECO:0000259" key="4">
    <source>
        <dbReference type="PROSITE" id="PS51194"/>
    </source>
</evidence>
<evidence type="ECO:0000256" key="2">
    <source>
        <dbReference type="SAM" id="MobiDB-lite"/>
    </source>
</evidence>
<feature type="domain" description="Helicase ATP-binding" evidence="3">
    <location>
        <begin position="275"/>
        <end position="453"/>
    </location>
</feature>
<dbReference type="SMART" id="SM00487">
    <property type="entry name" value="DEXDc"/>
    <property type="match status" value="1"/>
</dbReference>
<dbReference type="InterPro" id="IPR014001">
    <property type="entry name" value="Helicase_ATP-bd"/>
</dbReference>
<keyword evidence="6" id="KW-1185">Reference proteome</keyword>
<feature type="domain" description="Helicase C-terminal" evidence="4">
    <location>
        <begin position="651"/>
        <end position="801"/>
    </location>
</feature>
<protein>
    <submittedName>
        <fullName evidence="5">Uncharacterized protein</fullName>
    </submittedName>
</protein>
<feature type="region of interest" description="Disordered" evidence="2">
    <location>
        <begin position="62"/>
        <end position="168"/>
    </location>
</feature>
<dbReference type="PROSITE" id="PS51194">
    <property type="entry name" value="HELICASE_CTER"/>
    <property type="match status" value="1"/>
</dbReference>
<dbReference type="InterPro" id="IPR049730">
    <property type="entry name" value="SNF2/RAD54-like_C"/>
</dbReference>
<sequence length="825" mass="92824">MKRFMKDIMDEDKGGSYVQVRVSRVLGPRHNLVTNSRKRLRKICDIPESNAAGEVDDCMIVKSPRSAAPPPIESFQFKPPRKISEGSSSSRRGAVKSVSEEVLDPEPEALEEPPTVSENTRRPKGRKFRVADSSDDDEDYEPNLDDQKALDNAKSGWSSRGNNRGTSAADDEAIAQLLHQDELEEADEVDDVEQEESNDELDLIFKTLQKCDRIAADLRHELSPNALLEDRYAAVDVSQAKIVSQADVCAACGIGGVNGQILKPYQLVGVNFMLLLNRKNVGGAILADEMGLGKTVQAVAFLALLKHLDKDPGPHLIVAPASLLDNWQRELNKWCPSFNVVLFHGNERASLIRDLQAQKKSGVRLPFNVMLTCYTLFERRSAQQKDDRVFLRSWKWSCVMMDEAHFLKDKGSLRTRRLRELAQKARQRVMLTGTPLQNDLQELWALLEFLLPDIFDTGKVDLSKVLGSRNTTASALQEDRDLIGQMKAILGPFVLRRLKSDVMQQLVPKIHKVECVNMLPDQALAYKENVEEYREMALSVRNAKSSNGSALDAVLPKRQMHNIFTQLRKIANHPLLIRRIYTDKDVEILARKCHARETFGNQCTEERVRDELKAYNDHGLYKLCLTEGLKGPSFAGKLNDGHPLASVKCQVLAKLLPELKSMGHRPLIFSQWTQMLDILEWALDVMDLSYVRLDGSTQVRDRQEIVDSFNNDPEIFAFLLSTRAGGQGLNLTGADTVIIHDVDFNPQMDRQAEDRCHRIGQTKPVTVYRLVSKGSVDENIYNIAQRKLVLDAAVLESGGDAENNDGGAAEWLRMWYARSEIPHLE</sequence>
<dbReference type="InterPro" id="IPR000330">
    <property type="entry name" value="SNF2_N"/>
</dbReference>
<dbReference type="FunFam" id="3.40.50.10810:FF:000038">
    <property type="entry name" value="Protein CHROMATIN REMODELING 19 isoform A"/>
    <property type="match status" value="1"/>
</dbReference>
<dbReference type="AlphaFoldDB" id="A0A176VP19"/>
<accession>A0A176VP19</accession>
<dbReference type="Gene3D" id="3.40.50.300">
    <property type="entry name" value="P-loop containing nucleotide triphosphate hydrolases"/>
    <property type="match status" value="1"/>
</dbReference>
<dbReference type="GO" id="GO:0016787">
    <property type="term" value="F:hydrolase activity"/>
    <property type="evidence" value="ECO:0007669"/>
    <property type="project" value="UniProtKB-KW"/>
</dbReference>
<evidence type="ECO:0000256" key="1">
    <source>
        <dbReference type="ARBA" id="ARBA00022801"/>
    </source>
</evidence>
<proteinExistence type="predicted"/>
<dbReference type="SUPFAM" id="SSF52540">
    <property type="entry name" value="P-loop containing nucleoside triphosphate hydrolases"/>
    <property type="match status" value="2"/>
</dbReference>
<dbReference type="EMBL" id="LVLJ01003285">
    <property type="protein sequence ID" value="OAE22021.1"/>
    <property type="molecule type" value="Genomic_DNA"/>
</dbReference>
<feature type="compositionally biased region" description="Acidic residues" evidence="2">
    <location>
        <begin position="133"/>
        <end position="144"/>
    </location>
</feature>
<dbReference type="GO" id="GO:0005524">
    <property type="term" value="F:ATP binding"/>
    <property type="evidence" value="ECO:0007669"/>
    <property type="project" value="InterPro"/>
</dbReference>
<evidence type="ECO:0000313" key="6">
    <source>
        <dbReference type="Proteomes" id="UP000077202"/>
    </source>
</evidence>
<dbReference type="PANTHER" id="PTHR10799">
    <property type="entry name" value="SNF2/RAD54 HELICASE FAMILY"/>
    <property type="match status" value="1"/>
</dbReference>
<dbReference type="SMART" id="SM00490">
    <property type="entry name" value="HELICc"/>
    <property type="match status" value="1"/>
</dbReference>
<dbReference type="CDD" id="cd18793">
    <property type="entry name" value="SF2_C_SNF"/>
    <property type="match status" value="1"/>
</dbReference>
<dbReference type="Pfam" id="PF00176">
    <property type="entry name" value="SNF2-rel_dom"/>
    <property type="match status" value="1"/>
</dbReference>
<feature type="compositionally biased region" description="Acidic residues" evidence="2">
    <location>
        <begin position="101"/>
        <end position="111"/>
    </location>
</feature>
<gene>
    <name evidence="5" type="ORF">AXG93_3719s1000</name>
</gene>
<dbReference type="CDD" id="cd17919">
    <property type="entry name" value="DEXHc_Snf"/>
    <property type="match status" value="1"/>
</dbReference>
<dbReference type="InterPro" id="IPR001650">
    <property type="entry name" value="Helicase_C-like"/>
</dbReference>
<dbReference type="Proteomes" id="UP000077202">
    <property type="component" value="Unassembled WGS sequence"/>
</dbReference>
<dbReference type="Gene3D" id="3.40.50.10810">
    <property type="entry name" value="Tandem AAA-ATPase domain"/>
    <property type="match status" value="1"/>
</dbReference>
<dbReference type="PROSITE" id="PS51192">
    <property type="entry name" value="HELICASE_ATP_BIND_1"/>
    <property type="match status" value="1"/>
</dbReference>
<organism evidence="5 6">
    <name type="scientific">Marchantia polymorpha subsp. ruderalis</name>
    <dbReference type="NCBI Taxonomy" id="1480154"/>
    <lineage>
        <taxon>Eukaryota</taxon>
        <taxon>Viridiplantae</taxon>
        <taxon>Streptophyta</taxon>
        <taxon>Embryophyta</taxon>
        <taxon>Marchantiophyta</taxon>
        <taxon>Marchantiopsida</taxon>
        <taxon>Marchantiidae</taxon>
        <taxon>Marchantiales</taxon>
        <taxon>Marchantiaceae</taxon>
        <taxon>Marchantia</taxon>
    </lineage>
</organism>
<dbReference type="Pfam" id="PF00271">
    <property type="entry name" value="Helicase_C"/>
    <property type="match status" value="1"/>
</dbReference>
<comment type="caution">
    <text evidence="5">The sequence shown here is derived from an EMBL/GenBank/DDBJ whole genome shotgun (WGS) entry which is preliminary data.</text>
</comment>
<feature type="compositionally biased region" description="Polar residues" evidence="2">
    <location>
        <begin position="155"/>
        <end position="166"/>
    </location>
</feature>
<dbReference type="InterPro" id="IPR038718">
    <property type="entry name" value="SNF2-like_sf"/>
</dbReference>
<evidence type="ECO:0000259" key="3">
    <source>
        <dbReference type="PROSITE" id="PS51192"/>
    </source>
</evidence>
<keyword evidence="1" id="KW-0378">Hydrolase</keyword>
<dbReference type="InterPro" id="IPR027417">
    <property type="entry name" value="P-loop_NTPase"/>
</dbReference>
<evidence type="ECO:0000313" key="5">
    <source>
        <dbReference type="EMBL" id="OAE22021.1"/>
    </source>
</evidence>
<name>A0A176VP19_MARPO</name>
<reference evidence="5" key="1">
    <citation type="submission" date="2016-03" db="EMBL/GenBank/DDBJ databases">
        <title>Mechanisms controlling the formation of the plant cell surface in tip-growing cells are functionally conserved among land plants.</title>
        <authorList>
            <person name="Honkanen S."/>
            <person name="Jones V.A."/>
            <person name="Morieri G."/>
            <person name="Champion C."/>
            <person name="Hetherington A.J."/>
            <person name="Kelly S."/>
            <person name="Saint-Marcoux D."/>
            <person name="Proust H."/>
            <person name="Prescott H."/>
            <person name="Dolan L."/>
        </authorList>
    </citation>
    <scope>NUCLEOTIDE SEQUENCE [LARGE SCALE GENOMIC DNA]</scope>
    <source>
        <tissue evidence="5">Whole gametophyte</tissue>
    </source>
</reference>